<dbReference type="SUPFAM" id="SSF46785">
    <property type="entry name" value="Winged helix' DNA-binding domain"/>
    <property type="match status" value="1"/>
</dbReference>
<dbReference type="Gene3D" id="1.10.10.10">
    <property type="entry name" value="Winged helix-like DNA-binding domain superfamily/Winged helix DNA-binding domain"/>
    <property type="match status" value="1"/>
</dbReference>
<keyword evidence="4" id="KW-0804">Transcription</keyword>
<gene>
    <name evidence="6" type="ORF">GCM10011487_01960</name>
</gene>
<feature type="domain" description="HTH lysR-type" evidence="5">
    <location>
        <begin position="1"/>
        <end position="59"/>
    </location>
</feature>
<keyword evidence="2" id="KW-0805">Transcription regulation</keyword>
<dbReference type="InterPro" id="IPR000847">
    <property type="entry name" value="LysR_HTH_N"/>
</dbReference>
<dbReference type="InterPro" id="IPR036388">
    <property type="entry name" value="WH-like_DNA-bd_sf"/>
</dbReference>
<name>A0A829Y5V0_9GAMM</name>
<dbReference type="GO" id="GO:0043565">
    <property type="term" value="F:sequence-specific DNA binding"/>
    <property type="evidence" value="ECO:0007669"/>
    <property type="project" value="TreeGrafter"/>
</dbReference>
<reference evidence="7" key="1">
    <citation type="submission" date="2020-01" db="EMBL/GenBank/DDBJ databases">
        <title>'Steroidobacter agaridevorans' sp. nov., agar-degrading bacteria isolated from rhizosphere soils.</title>
        <authorList>
            <person name="Ikenaga M."/>
            <person name="Kataoka M."/>
            <person name="Murouchi A."/>
            <person name="Katsuragi S."/>
            <person name="Sakai M."/>
        </authorList>
    </citation>
    <scope>NUCLEOTIDE SEQUENCE [LARGE SCALE GENOMIC DNA]</scope>
    <source>
        <strain evidence="7">YU21-B</strain>
    </source>
</reference>
<dbReference type="CDD" id="cd08422">
    <property type="entry name" value="PBP2_CrgA_like"/>
    <property type="match status" value="1"/>
</dbReference>
<dbReference type="InterPro" id="IPR036390">
    <property type="entry name" value="WH_DNA-bd_sf"/>
</dbReference>
<dbReference type="Pfam" id="PF00126">
    <property type="entry name" value="HTH_1"/>
    <property type="match status" value="1"/>
</dbReference>
<organism evidence="6 7">
    <name type="scientific">Steroidobacter agaridevorans</name>
    <dbReference type="NCBI Taxonomy" id="2695856"/>
    <lineage>
        <taxon>Bacteria</taxon>
        <taxon>Pseudomonadati</taxon>
        <taxon>Pseudomonadota</taxon>
        <taxon>Gammaproteobacteria</taxon>
        <taxon>Steroidobacterales</taxon>
        <taxon>Steroidobacteraceae</taxon>
        <taxon>Steroidobacter</taxon>
    </lineage>
</organism>
<accession>A0A829Y5V0</accession>
<dbReference type="GO" id="GO:0003700">
    <property type="term" value="F:DNA-binding transcription factor activity"/>
    <property type="evidence" value="ECO:0007669"/>
    <property type="project" value="InterPro"/>
</dbReference>
<evidence type="ECO:0000313" key="6">
    <source>
        <dbReference type="EMBL" id="GFE78196.1"/>
    </source>
</evidence>
<dbReference type="GO" id="GO:0006351">
    <property type="term" value="P:DNA-templated transcription"/>
    <property type="evidence" value="ECO:0007669"/>
    <property type="project" value="TreeGrafter"/>
</dbReference>
<evidence type="ECO:0000313" key="7">
    <source>
        <dbReference type="Proteomes" id="UP000445000"/>
    </source>
</evidence>
<comment type="similarity">
    <text evidence="1">Belongs to the LysR transcriptional regulatory family.</text>
</comment>
<evidence type="ECO:0000256" key="4">
    <source>
        <dbReference type="ARBA" id="ARBA00023163"/>
    </source>
</evidence>
<dbReference type="InterPro" id="IPR005119">
    <property type="entry name" value="LysR_subst-bd"/>
</dbReference>
<dbReference type="FunFam" id="1.10.10.10:FF:000001">
    <property type="entry name" value="LysR family transcriptional regulator"/>
    <property type="match status" value="1"/>
</dbReference>
<evidence type="ECO:0000256" key="2">
    <source>
        <dbReference type="ARBA" id="ARBA00023015"/>
    </source>
</evidence>
<dbReference type="RefSeq" id="WP_161810125.1">
    <property type="nucleotide sequence ID" value="NZ_BLJN01000001.1"/>
</dbReference>
<dbReference type="InterPro" id="IPR058163">
    <property type="entry name" value="LysR-type_TF_proteobact-type"/>
</dbReference>
<dbReference type="Pfam" id="PF03466">
    <property type="entry name" value="LysR_substrate"/>
    <property type="match status" value="1"/>
</dbReference>
<protein>
    <submittedName>
        <fullName evidence="6">LysR family transcriptional regulator</fullName>
    </submittedName>
</protein>
<comment type="caution">
    <text evidence="6">The sequence shown here is derived from an EMBL/GenBank/DDBJ whole genome shotgun (WGS) entry which is preliminary data.</text>
</comment>
<keyword evidence="7" id="KW-1185">Reference proteome</keyword>
<dbReference type="PANTHER" id="PTHR30537">
    <property type="entry name" value="HTH-TYPE TRANSCRIPTIONAL REGULATOR"/>
    <property type="match status" value="1"/>
</dbReference>
<keyword evidence="3" id="KW-0238">DNA-binding</keyword>
<proteinExistence type="inferred from homology"/>
<dbReference type="PANTHER" id="PTHR30537:SF35">
    <property type="entry name" value="TRANSCRIPTIONAL REGULATORY PROTEIN"/>
    <property type="match status" value="1"/>
</dbReference>
<dbReference type="AlphaFoldDB" id="A0A829Y5V0"/>
<sequence length="308" mass="33953">MDKFTCMVALARVVELGSFAEAARRMGVSAPMVTKYIGHLEQELGSRLLNRSTHSLSLTDVGQLYHQRCVQILEDIEEAEAVAGANSAVPRGSLKICVSGAFDLSHVGPVLLEYSARHGDVRLEVTVSNHFVDLVEEGFDLAVRASSHLRTNLTTRKLATSRLVACASPAYLKKNPQPEIPENLLHHNCLAFTDTAPTSQQWRFERDGRNSMVQALGTLRATSNELLKQAALRGQGVVLQPTFNVYQELRAGTLQQVLAEYDAGSLGIYLIYPQRRYLATKVRSFIELLDGRWGTDPEADPFWNGSGA</sequence>
<dbReference type="Proteomes" id="UP000445000">
    <property type="component" value="Unassembled WGS sequence"/>
</dbReference>
<evidence type="ECO:0000256" key="1">
    <source>
        <dbReference type="ARBA" id="ARBA00009437"/>
    </source>
</evidence>
<dbReference type="EMBL" id="BLJN01000001">
    <property type="protein sequence ID" value="GFE78196.1"/>
    <property type="molecule type" value="Genomic_DNA"/>
</dbReference>
<dbReference type="SUPFAM" id="SSF53850">
    <property type="entry name" value="Periplasmic binding protein-like II"/>
    <property type="match status" value="1"/>
</dbReference>
<dbReference type="PROSITE" id="PS50931">
    <property type="entry name" value="HTH_LYSR"/>
    <property type="match status" value="1"/>
</dbReference>
<evidence type="ECO:0000259" key="5">
    <source>
        <dbReference type="PROSITE" id="PS50931"/>
    </source>
</evidence>
<evidence type="ECO:0000256" key="3">
    <source>
        <dbReference type="ARBA" id="ARBA00023125"/>
    </source>
</evidence>
<dbReference type="Gene3D" id="3.40.190.290">
    <property type="match status" value="1"/>
</dbReference>